<name>A0ABW1XM14_9ALTE</name>
<dbReference type="EMBL" id="JBHSUS010000001">
    <property type="protein sequence ID" value="MFC6440397.1"/>
    <property type="molecule type" value="Genomic_DNA"/>
</dbReference>
<sequence length="224" mass="25521">MKFLSFLLMAKVKVLSHLLYRGRLQWLSAEKEAALKEVKLVVFLNHTSLFEPLFIRFAPWHFVWDVAHKVIVPGADITMQRPMAGKILKALLPGVIPITRKKDESWEAFLQSVSQDVITAILPEGRMKRRNGLDKFGKPMSVRGGVAEILERLNGGKMLFVYSGGLHHIQSPGDWFPKVFKTINANLEVLDINHYKSLVNARDENSFKARVMADMDRRLLDCVP</sequence>
<evidence type="ECO:0000313" key="3">
    <source>
        <dbReference type="Proteomes" id="UP001596364"/>
    </source>
</evidence>
<organism evidence="2 3">
    <name type="scientific">Pseudobowmanella zhangzhouensis</name>
    <dbReference type="NCBI Taxonomy" id="1537679"/>
    <lineage>
        <taxon>Bacteria</taxon>
        <taxon>Pseudomonadati</taxon>
        <taxon>Pseudomonadota</taxon>
        <taxon>Gammaproteobacteria</taxon>
        <taxon>Alteromonadales</taxon>
        <taxon>Alteromonadaceae</taxon>
    </lineage>
</organism>
<keyword evidence="2" id="KW-0012">Acyltransferase</keyword>
<keyword evidence="3" id="KW-1185">Reference proteome</keyword>
<protein>
    <submittedName>
        <fullName evidence="2">1-acyl-sn-glycerol-3-phosphate acyltransferase</fullName>
    </submittedName>
</protein>
<evidence type="ECO:0000313" key="2">
    <source>
        <dbReference type="EMBL" id="MFC6440397.1"/>
    </source>
</evidence>
<accession>A0ABW1XM14</accession>
<comment type="caution">
    <text evidence="2">The sequence shown here is derived from an EMBL/GenBank/DDBJ whole genome shotgun (WGS) entry which is preliminary data.</text>
</comment>
<dbReference type="GO" id="GO:0016746">
    <property type="term" value="F:acyltransferase activity"/>
    <property type="evidence" value="ECO:0007669"/>
    <property type="project" value="UniProtKB-KW"/>
</dbReference>
<keyword evidence="2" id="KW-0808">Transferase</keyword>
<dbReference type="RefSeq" id="WP_131258198.1">
    <property type="nucleotide sequence ID" value="NZ_JBHSUS010000001.1"/>
</dbReference>
<feature type="domain" description="Phospholipid/glycerol acyltransferase" evidence="1">
    <location>
        <begin position="32"/>
        <end position="151"/>
    </location>
</feature>
<gene>
    <name evidence="2" type="ORF">ACFP85_09580</name>
</gene>
<dbReference type="InterPro" id="IPR002123">
    <property type="entry name" value="Plipid/glycerol_acylTrfase"/>
</dbReference>
<dbReference type="Pfam" id="PF01553">
    <property type="entry name" value="Acyltransferase"/>
    <property type="match status" value="1"/>
</dbReference>
<evidence type="ECO:0000259" key="1">
    <source>
        <dbReference type="Pfam" id="PF01553"/>
    </source>
</evidence>
<proteinExistence type="predicted"/>
<reference evidence="3" key="1">
    <citation type="journal article" date="2019" name="Int. J. Syst. Evol. Microbiol.">
        <title>The Global Catalogue of Microorganisms (GCM) 10K type strain sequencing project: providing services to taxonomists for standard genome sequencing and annotation.</title>
        <authorList>
            <consortium name="The Broad Institute Genomics Platform"/>
            <consortium name="The Broad Institute Genome Sequencing Center for Infectious Disease"/>
            <person name="Wu L."/>
            <person name="Ma J."/>
        </authorList>
    </citation>
    <scope>NUCLEOTIDE SEQUENCE [LARGE SCALE GENOMIC DNA]</scope>
    <source>
        <strain evidence="3">CGMCC 1.16031</strain>
    </source>
</reference>
<dbReference type="Proteomes" id="UP001596364">
    <property type="component" value="Unassembled WGS sequence"/>
</dbReference>